<dbReference type="InterPro" id="IPR013517">
    <property type="entry name" value="FG-GAP"/>
</dbReference>
<sequence length="275" mass="30431">MDQDTWDYVGSHPYPNPDYFSALLDSLLINEQFIADGWSINTTVSIDDVDDLFNGPANNTRTVIGGMDMDQDGYDEMIMTDYNGHRVIVYEYDITTGSFNQVWSSSVIEETNQSSNPRTVGVGDLDNDGRQEIVFPSSSTGAEGWYIYEWDGVAGSDDYGTSPSSINTIEIDVCCSDDATAFRGDHDRTTIEDVDGDGQQELVIMIRRGNPRGTLITSVDGDIEHNGGGSETWIQEFFVDRADYGLGSPLHSLPADLNGDGHMDLVNHTWNNFNF</sequence>
<feature type="non-terminal residue" evidence="2">
    <location>
        <position position="275"/>
    </location>
</feature>
<dbReference type="SUPFAM" id="SSF69318">
    <property type="entry name" value="Integrin alpha N-terminal domain"/>
    <property type="match status" value="1"/>
</dbReference>
<evidence type="ECO:0008006" key="3">
    <source>
        <dbReference type="Google" id="ProtNLM"/>
    </source>
</evidence>
<dbReference type="AlphaFoldDB" id="A0A382WRY6"/>
<keyword evidence="1" id="KW-0732">Signal</keyword>
<accession>A0A382WRY6</accession>
<evidence type="ECO:0000313" key="2">
    <source>
        <dbReference type="EMBL" id="SVD61389.1"/>
    </source>
</evidence>
<organism evidence="2">
    <name type="scientific">marine metagenome</name>
    <dbReference type="NCBI Taxonomy" id="408172"/>
    <lineage>
        <taxon>unclassified sequences</taxon>
        <taxon>metagenomes</taxon>
        <taxon>ecological metagenomes</taxon>
    </lineage>
</organism>
<dbReference type="Pfam" id="PF13517">
    <property type="entry name" value="FG-GAP_3"/>
    <property type="match status" value="1"/>
</dbReference>
<reference evidence="2" key="1">
    <citation type="submission" date="2018-05" db="EMBL/GenBank/DDBJ databases">
        <authorList>
            <person name="Lanie J.A."/>
            <person name="Ng W.-L."/>
            <person name="Kazmierczak K.M."/>
            <person name="Andrzejewski T.M."/>
            <person name="Davidsen T.M."/>
            <person name="Wayne K.J."/>
            <person name="Tettelin H."/>
            <person name="Glass J.I."/>
            <person name="Rusch D."/>
            <person name="Podicherti R."/>
            <person name="Tsui H.-C.T."/>
            <person name="Winkler M.E."/>
        </authorList>
    </citation>
    <scope>NUCLEOTIDE SEQUENCE</scope>
</reference>
<protein>
    <recommendedName>
        <fullName evidence="3">VCBS repeat-containing protein</fullName>
    </recommendedName>
</protein>
<dbReference type="InterPro" id="IPR028994">
    <property type="entry name" value="Integrin_alpha_N"/>
</dbReference>
<dbReference type="PANTHER" id="PTHR44103:SF1">
    <property type="entry name" value="PROPROTEIN CONVERTASE P"/>
    <property type="match status" value="1"/>
</dbReference>
<name>A0A382WRY6_9ZZZZ</name>
<dbReference type="PANTHER" id="PTHR44103">
    <property type="entry name" value="PROPROTEIN CONVERTASE P"/>
    <property type="match status" value="1"/>
</dbReference>
<gene>
    <name evidence="2" type="ORF">METZ01_LOCUS414243</name>
</gene>
<dbReference type="Gene3D" id="2.130.10.130">
    <property type="entry name" value="Integrin alpha, N-terminal"/>
    <property type="match status" value="1"/>
</dbReference>
<evidence type="ECO:0000256" key="1">
    <source>
        <dbReference type="ARBA" id="ARBA00022729"/>
    </source>
</evidence>
<proteinExistence type="predicted"/>
<dbReference type="EMBL" id="UINC01161923">
    <property type="protein sequence ID" value="SVD61389.1"/>
    <property type="molecule type" value="Genomic_DNA"/>
</dbReference>